<dbReference type="RefSeq" id="WP_326454140.1">
    <property type="nucleotide sequence ID" value="NZ_JAYMFH010000001.1"/>
</dbReference>
<keyword evidence="5" id="KW-1185">Reference proteome</keyword>
<protein>
    <submittedName>
        <fullName evidence="4">FtsK/SpoIIIE domain-containing protein</fullName>
    </submittedName>
</protein>
<sequence>MRADETCLIAERLNAMGDELKESEHAFQWESEHLNCWLTEKKNEVHSEWEQECKARRDECESASEDIDRKKKEAHNAFDRRCDEIEVFRDRETGKIISTIFAIEKRAKKISKKLLKRYPDHSILLPKEACTTEELSSEEFDALLEKLALNELTEEGVNALFTQSFFDGGEGLCSDVMVDHAGEPLKAVKADLKEIDALLEKLHDETFAATLKRIFHLFGYCPRKEMACDIRKKIDEGILFEKQRIEEERAKAEEIKESERTKLWAEIDHLDKMRMEAEARSKAGIAKATGAKNQKTESFEATAAKKRKAASNTLARAKEGYAQQLRDLDLPFLNAEEKKRRTQLGASEEQWNEPFFFPEKSSGLFPVGVVGRDIHLSGDRLRELSRISDGMVSQDGVLRGVACHSFEDRAPIWIEYRDQEETVMAGVRFMLAAKLRLLPFDELRILFCDAKSRGINLGRLNRFVNDQRGKIAIEVCATNSQEVESCLSSENRNMGKIGQRLAPYSNVSEFNKNAKVRERIPYTVIVVNDIDDEFFPEQGVVNLRSMLRSAAKFGYDVIVTSHALENVEDRRKREQIEKLRDSFCVVREQEGGNFILEEGDSFEFFSDEIVTDAFLSSFAERFFEERKKREDATVEVDVSRFINDDGSSVFGRKHLGCVDAKSGQLGDLAIPYGVDDLENVAVFSLGHNPNYSALVTGSVGSGKSVFLHSLINNIAANYYPSEIELWLVDFKGVEFDYFI</sequence>
<dbReference type="InterPro" id="IPR027417">
    <property type="entry name" value="P-loop_NTPase"/>
</dbReference>
<comment type="caution">
    <text evidence="4">The sequence shown here is derived from an EMBL/GenBank/DDBJ whole genome shotgun (WGS) entry which is preliminary data.</text>
</comment>
<organism evidence="4 5">
    <name type="scientific">Adlercreutzia shanghongiae</name>
    <dbReference type="NCBI Taxonomy" id="3111773"/>
    <lineage>
        <taxon>Bacteria</taxon>
        <taxon>Bacillati</taxon>
        <taxon>Actinomycetota</taxon>
        <taxon>Coriobacteriia</taxon>
        <taxon>Eggerthellales</taxon>
        <taxon>Eggerthellaceae</taxon>
        <taxon>Adlercreutzia</taxon>
    </lineage>
</organism>
<dbReference type="EMBL" id="JAYMFH010000001">
    <property type="protein sequence ID" value="MEC4293832.1"/>
    <property type="molecule type" value="Genomic_DNA"/>
</dbReference>
<accession>A0ABU6IVH9</accession>
<gene>
    <name evidence="4" type="ORF">VJ920_00735</name>
</gene>
<reference evidence="4 5" key="1">
    <citation type="submission" date="2024-01" db="EMBL/GenBank/DDBJ databases">
        <title>novel species in genus Adlercreutzia.</title>
        <authorList>
            <person name="Liu X."/>
        </authorList>
    </citation>
    <scope>NUCLEOTIDE SEQUENCE [LARGE SCALE GENOMIC DNA]</scope>
    <source>
        <strain evidence="4 5">R22</strain>
    </source>
</reference>
<dbReference type="Gene3D" id="3.40.50.300">
    <property type="entry name" value="P-loop containing nucleotide triphosphate hydrolases"/>
    <property type="match status" value="1"/>
</dbReference>
<dbReference type="Pfam" id="PF01580">
    <property type="entry name" value="FtsK_SpoIIIE"/>
    <property type="match status" value="1"/>
</dbReference>
<evidence type="ECO:0000259" key="3">
    <source>
        <dbReference type="Pfam" id="PF01580"/>
    </source>
</evidence>
<dbReference type="SUPFAM" id="SSF52540">
    <property type="entry name" value="P-loop containing nucleoside triphosphate hydrolases"/>
    <property type="match status" value="1"/>
</dbReference>
<keyword evidence="1" id="KW-0547">Nucleotide-binding</keyword>
<name>A0ABU6IVH9_9ACTN</name>
<keyword evidence="2" id="KW-0067">ATP-binding</keyword>
<proteinExistence type="predicted"/>
<evidence type="ECO:0000313" key="4">
    <source>
        <dbReference type="EMBL" id="MEC4293832.1"/>
    </source>
</evidence>
<dbReference type="InterPro" id="IPR002543">
    <property type="entry name" value="FtsK_dom"/>
</dbReference>
<evidence type="ECO:0000256" key="1">
    <source>
        <dbReference type="ARBA" id="ARBA00022741"/>
    </source>
</evidence>
<dbReference type="PANTHER" id="PTHR22683:SF41">
    <property type="entry name" value="DNA TRANSLOCASE FTSK"/>
    <property type="match status" value="1"/>
</dbReference>
<feature type="domain" description="FtsK" evidence="3">
    <location>
        <begin position="670"/>
        <end position="736"/>
    </location>
</feature>
<dbReference type="InterPro" id="IPR050206">
    <property type="entry name" value="FtsK/SpoIIIE/SftA"/>
</dbReference>
<dbReference type="Proteomes" id="UP001343724">
    <property type="component" value="Unassembled WGS sequence"/>
</dbReference>
<dbReference type="PANTHER" id="PTHR22683">
    <property type="entry name" value="SPORULATION PROTEIN RELATED"/>
    <property type="match status" value="1"/>
</dbReference>
<evidence type="ECO:0000313" key="5">
    <source>
        <dbReference type="Proteomes" id="UP001343724"/>
    </source>
</evidence>
<evidence type="ECO:0000256" key="2">
    <source>
        <dbReference type="ARBA" id="ARBA00022840"/>
    </source>
</evidence>